<feature type="domain" description="Zn(2)-C6 fungal-type" evidence="4">
    <location>
        <begin position="68"/>
        <end position="99"/>
    </location>
</feature>
<dbReference type="AlphaFoldDB" id="A0A8H7VH43"/>
<dbReference type="Proteomes" id="UP000646827">
    <property type="component" value="Unassembled WGS sequence"/>
</dbReference>
<keyword evidence="6" id="KW-1185">Reference proteome</keyword>
<dbReference type="CDD" id="cd00067">
    <property type="entry name" value="GAL4"/>
    <property type="match status" value="1"/>
</dbReference>
<dbReference type="EMBL" id="JAEPRB010000145">
    <property type="protein sequence ID" value="KAG2220295.1"/>
    <property type="molecule type" value="Genomic_DNA"/>
</dbReference>
<dbReference type="SMART" id="SM00906">
    <property type="entry name" value="Fungal_trans"/>
    <property type="match status" value="1"/>
</dbReference>
<dbReference type="InterPro" id="IPR007219">
    <property type="entry name" value="XnlR_reg_dom"/>
</dbReference>
<keyword evidence="2" id="KW-0539">Nucleus</keyword>
<protein>
    <recommendedName>
        <fullName evidence="4">Zn(2)-C6 fungal-type domain-containing protein</fullName>
    </recommendedName>
</protein>
<comment type="caution">
    <text evidence="5">The sequence shown here is derived from an EMBL/GenBank/DDBJ whole genome shotgun (WGS) entry which is preliminary data.</text>
</comment>
<feature type="compositionally biased region" description="Low complexity" evidence="3">
    <location>
        <begin position="169"/>
        <end position="190"/>
    </location>
</feature>
<evidence type="ECO:0000256" key="2">
    <source>
        <dbReference type="ARBA" id="ARBA00023242"/>
    </source>
</evidence>
<dbReference type="GO" id="GO:0006351">
    <property type="term" value="P:DNA-templated transcription"/>
    <property type="evidence" value="ECO:0007669"/>
    <property type="project" value="InterPro"/>
</dbReference>
<name>A0A8H7VH43_9FUNG</name>
<dbReference type="InterPro" id="IPR050987">
    <property type="entry name" value="AtrR-like"/>
</dbReference>
<dbReference type="PROSITE" id="PS00463">
    <property type="entry name" value="ZN2_CY6_FUNGAL_1"/>
    <property type="match status" value="1"/>
</dbReference>
<feature type="region of interest" description="Disordered" evidence="3">
    <location>
        <begin position="169"/>
        <end position="193"/>
    </location>
</feature>
<dbReference type="PROSITE" id="PS50048">
    <property type="entry name" value="ZN2_CY6_FUNGAL_2"/>
    <property type="match status" value="1"/>
</dbReference>
<dbReference type="GO" id="GO:0003677">
    <property type="term" value="F:DNA binding"/>
    <property type="evidence" value="ECO:0007669"/>
    <property type="project" value="InterPro"/>
</dbReference>
<feature type="region of interest" description="Disordered" evidence="3">
    <location>
        <begin position="1"/>
        <end position="41"/>
    </location>
</feature>
<dbReference type="PANTHER" id="PTHR46910">
    <property type="entry name" value="TRANSCRIPTION FACTOR PDR1"/>
    <property type="match status" value="1"/>
</dbReference>
<sequence length="672" mass="76588">MESTSHSKPHGTTSTTENSSQTTHSRIGAVPPPIAPTSTPSMTTTILTSHTHTIDLSTPPRRTRITRACDTCRRKKIRCDVNTTQPCTTCRQYHWECSFNDTAKKRGPPKGYIESLETRLKKMEQLLQQMQDKKRKRPDSSSALCIKNILTDNNDENCCQEQVEVEQNQQKQRRTTAPTTVMTTPAPSSSGSVATFTNGTPELLIDLLVQKYFDVCIYSMPIIDKSDFFAAYNKFKNNKNNNNDDHNNSISQSLIYAMCAYTAYRLPTHDSIFNNFNYNNTSRDTAFRYFMDKAVDIVKNEYFVSKLATVQALILICAQPVISTSQTRNWVFSGLAVRMAQEFRLHRLATNPPKCQQEVKERQICDLYKRLWCAVYNMDRWNAAAMGRPLAIADSDCDIELPDIESNPDHILFALLTQLSTILGEILRSIYSPQAKHFFHQSSSTAEITAESLVHRLQAELDRWFDHAFNKNNTNISEEKTRPLIVCYYGVTLMLYRPFIDTRYNQIRASDKCSEIARKMTQLVKRISKIELARFGFAYTGYSIYQALLIHVYDMASNDSEISKNGREYLDTTMNECMIPLCEELSNCSDIKLLVISTMDFLKAQSAKSPVSTSENEQEQQVAEEKKKVQEEFNGKKLTCILRSAGPPLYDGFGREMNSPVWNVPTSVLLQK</sequence>
<feature type="region of interest" description="Disordered" evidence="3">
    <location>
        <begin position="607"/>
        <end position="628"/>
    </location>
</feature>
<evidence type="ECO:0000313" key="5">
    <source>
        <dbReference type="EMBL" id="KAG2220295.1"/>
    </source>
</evidence>
<proteinExistence type="predicted"/>
<accession>A0A8H7VH43</accession>
<dbReference type="Pfam" id="PF04082">
    <property type="entry name" value="Fungal_trans"/>
    <property type="match status" value="1"/>
</dbReference>
<evidence type="ECO:0000313" key="6">
    <source>
        <dbReference type="Proteomes" id="UP000646827"/>
    </source>
</evidence>
<keyword evidence="1" id="KW-0479">Metal-binding</keyword>
<dbReference type="InterPro" id="IPR001138">
    <property type="entry name" value="Zn2Cys6_DnaBD"/>
</dbReference>
<dbReference type="Pfam" id="PF00172">
    <property type="entry name" value="Zn_clus"/>
    <property type="match status" value="1"/>
</dbReference>
<dbReference type="GO" id="GO:0000981">
    <property type="term" value="F:DNA-binding transcription factor activity, RNA polymerase II-specific"/>
    <property type="evidence" value="ECO:0007669"/>
    <property type="project" value="InterPro"/>
</dbReference>
<evidence type="ECO:0000256" key="3">
    <source>
        <dbReference type="SAM" id="MobiDB-lite"/>
    </source>
</evidence>
<organism evidence="5 6">
    <name type="scientific">Circinella minor</name>
    <dbReference type="NCBI Taxonomy" id="1195481"/>
    <lineage>
        <taxon>Eukaryota</taxon>
        <taxon>Fungi</taxon>
        <taxon>Fungi incertae sedis</taxon>
        <taxon>Mucoromycota</taxon>
        <taxon>Mucoromycotina</taxon>
        <taxon>Mucoromycetes</taxon>
        <taxon>Mucorales</taxon>
        <taxon>Lichtheimiaceae</taxon>
        <taxon>Circinella</taxon>
    </lineage>
</organism>
<evidence type="ECO:0000259" key="4">
    <source>
        <dbReference type="PROSITE" id="PS50048"/>
    </source>
</evidence>
<dbReference type="Gene3D" id="4.10.240.10">
    <property type="entry name" value="Zn(2)-C6 fungal-type DNA-binding domain"/>
    <property type="match status" value="1"/>
</dbReference>
<dbReference type="SUPFAM" id="SSF57701">
    <property type="entry name" value="Zn2/Cys6 DNA-binding domain"/>
    <property type="match status" value="1"/>
</dbReference>
<dbReference type="InterPro" id="IPR036864">
    <property type="entry name" value="Zn2-C6_fun-type_DNA-bd_sf"/>
</dbReference>
<dbReference type="OrthoDB" id="4161332at2759"/>
<dbReference type="PANTHER" id="PTHR46910:SF1">
    <property type="entry name" value="MISCELLANEOUS ZN(II)2CYS6 TRANSCRIPTION FACTOR (EUROFUNG)-RELATED"/>
    <property type="match status" value="1"/>
</dbReference>
<reference evidence="5 6" key="1">
    <citation type="submission" date="2020-12" db="EMBL/GenBank/DDBJ databases">
        <title>Metabolic potential, ecology and presence of endohyphal bacteria is reflected in genomic diversity of Mucoromycotina.</title>
        <authorList>
            <person name="Muszewska A."/>
            <person name="Okrasinska A."/>
            <person name="Steczkiewicz K."/>
            <person name="Drgas O."/>
            <person name="Orlowska M."/>
            <person name="Perlinska-Lenart U."/>
            <person name="Aleksandrzak-Piekarczyk T."/>
            <person name="Szatraj K."/>
            <person name="Zielenkiewicz U."/>
            <person name="Pilsyk S."/>
            <person name="Malc E."/>
            <person name="Mieczkowski P."/>
            <person name="Kruszewska J.S."/>
            <person name="Biernat P."/>
            <person name="Pawlowska J."/>
        </authorList>
    </citation>
    <scope>NUCLEOTIDE SEQUENCE [LARGE SCALE GENOMIC DNA]</scope>
    <source>
        <strain evidence="5 6">CBS 142.35</strain>
    </source>
</reference>
<gene>
    <name evidence="5" type="ORF">INT45_009928</name>
</gene>
<dbReference type="CDD" id="cd12148">
    <property type="entry name" value="fungal_TF_MHR"/>
    <property type="match status" value="1"/>
</dbReference>
<dbReference type="SMART" id="SM00066">
    <property type="entry name" value="GAL4"/>
    <property type="match status" value="1"/>
</dbReference>
<dbReference type="GO" id="GO:0008270">
    <property type="term" value="F:zinc ion binding"/>
    <property type="evidence" value="ECO:0007669"/>
    <property type="project" value="InterPro"/>
</dbReference>
<feature type="compositionally biased region" description="Low complexity" evidence="3">
    <location>
        <begin position="12"/>
        <end position="25"/>
    </location>
</feature>
<evidence type="ECO:0000256" key="1">
    <source>
        <dbReference type="ARBA" id="ARBA00022723"/>
    </source>
</evidence>